<feature type="compositionally biased region" description="Polar residues" evidence="1">
    <location>
        <begin position="1"/>
        <end position="29"/>
    </location>
</feature>
<name>A0A9P6LRI4_9FUNG</name>
<keyword evidence="3" id="KW-1185">Reference proteome</keyword>
<feature type="compositionally biased region" description="Low complexity" evidence="1">
    <location>
        <begin position="127"/>
        <end position="145"/>
    </location>
</feature>
<evidence type="ECO:0000313" key="3">
    <source>
        <dbReference type="Proteomes" id="UP000749646"/>
    </source>
</evidence>
<feature type="non-terminal residue" evidence="2">
    <location>
        <position position="193"/>
    </location>
</feature>
<feature type="region of interest" description="Disordered" evidence="1">
    <location>
        <begin position="62"/>
        <end position="151"/>
    </location>
</feature>
<evidence type="ECO:0000313" key="2">
    <source>
        <dbReference type="EMBL" id="KAF9920369.1"/>
    </source>
</evidence>
<reference evidence="2" key="1">
    <citation type="journal article" date="2020" name="Fungal Divers.">
        <title>Resolving the Mortierellaceae phylogeny through synthesis of multi-gene phylogenetics and phylogenomics.</title>
        <authorList>
            <person name="Vandepol N."/>
            <person name="Liber J."/>
            <person name="Desiro A."/>
            <person name="Na H."/>
            <person name="Kennedy M."/>
            <person name="Barry K."/>
            <person name="Grigoriev I.V."/>
            <person name="Miller A.N."/>
            <person name="O'Donnell K."/>
            <person name="Stajich J.E."/>
            <person name="Bonito G."/>
        </authorList>
    </citation>
    <scope>NUCLEOTIDE SEQUENCE</scope>
    <source>
        <strain evidence="2">MES-2147</strain>
    </source>
</reference>
<proteinExistence type="predicted"/>
<feature type="compositionally biased region" description="Acidic residues" evidence="1">
    <location>
        <begin position="68"/>
        <end position="82"/>
    </location>
</feature>
<sequence length="193" mass="21285">MNDSSAIITPSTSRRLVRQQTPHPSYFESSSDEDNALKIQTASNTAMNRNMLGMNKTLFWNLASQQDDNNDSESESESDSDNENNKNKNNDDSSSSSDDDNDDQETRPEGEDDHDGRERDSSIMDLSNNSLSVSGPSSSFSSSWSTATDACSLDTSPSLAIQADKKFKRVRLDPSAIVSSKKVRFDESKNTVH</sequence>
<evidence type="ECO:0000256" key="1">
    <source>
        <dbReference type="SAM" id="MobiDB-lite"/>
    </source>
</evidence>
<comment type="caution">
    <text evidence="2">The sequence shown here is derived from an EMBL/GenBank/DDBJ whole genome shotgun (WGS) entry which is preliminary data.</text>
</comment>
<gene>
    <name evidence="2" type="ORF">BGZ65_011316</name>
</gene>
<dbReference type="Proteomes" id="UP000749646">
    <property type="component" value="Unassembled WGS sequence"/>
</dbReference>
<dbReference type="OrthoDB" id="2431755at2759"/>
<accession>A0A9P6LRI4</accession>
<feature type="region of interest" description="Disordered" evidence="1">
    <location>
        <begin position="1"/>
        <end position="42"/>
    </location>
</feature>
<feature type="compositionally biased region" description="Basic and acidic residues" evidence="1">
    <location>
        <begin position="104"/>
        <end position="122"/>
    </location>
</feature>
<protein>
    <submittedName>
        <fullName evidence="2">Uncharacterized protein</fullName>
    </submittedName>
</protein>
<organism evidence="2 3">
    <name type="scientific">Modicella reniformis</name>
    <dbReference type="NCBI Taxonomy" id="1440133"/>
    <lineage>
        <taxon>Eukaryota</taxon>
        <taxon>Fungi</taxon>
        <taxon>Fungi incertae sedis</taxon>
        <taxon>Mucoromycota</taxon>
        <taxon>Mortierellomycotina</taxon>
        <taxon>Mortierellomycetes</taxon>
        <taxon>Mortierellales</taxon>
        <taxon>Mortierellaceae</taxon>
        <taxon>Modicella</taxon>
    </lineage>
</organism>
<dbReference type="EMBL" id="JAAAHW010011273">
    <property type="protein sequence ID" value="KAF9920369.1"/>
    <property type="molecule type" value="Genomic_DNA"/>
</dbReference>
<dbReference type="AlphaFoldDB" id="A0A9P6LRI4"/>